<evidence type="ECO:0000313" key="11">
    <source>
        <dbReference type="Proteomes" id="UP000014461"/>
    </source>
</evidence>
<dbReference type="EMBL" id="BARX01000026">
    <property type="protein sequence ID" value="GAD03377.1"/>
    <property type="molecule type" value="Genomic_DNA"/>
</dbReference>
<comment type="similarity">
    <text evidence="2 8">Belongs to the major facilitator superfamily. Bcr/CmlA family.</text>
</comment>
<feature type="transmembrane region" description="Helical" evidence="8">
    <location>
        <begin position="79"/>
        <end position="98"/>
    </location>
</feature>
<dbReference type="PANTHER" id="PTHR23502">
    <property type="entry name" value="MAJOR FACILITATOR SUPERFAMILY"/>
    <property type="match status" value="1"/>
</dbReference>
<dbReference type="PROSITE" id="PS50850">
    <property type="entry name" value="MFS"/>
    <property type="match status" value="1"/>
</dbReference>
<evidence type="ECO:0000256" key="4">
    <source>
        <dbReference type="ARBA" id="ARBA00022475"/>
    </source>
</evidence>
<feature type="transmembrane region" description="Helical" evidence="8">
    <location>
        <begin position="309"/>
        <end position="333"/>
    </location>
</feature>
<evidence type="ECO:0000256" key="1">
    <source>
        <dbReference type="ARBA" id="ARBA00004651"/>
    </source>
</evidence>
<feature type="transmembrane region" description="Helical" evidence="8">
    <location>
        <begin position="372"/>
        <end position="392"/>
    </location>
</feature>
<reference evidence="10" key="1">
    <citation type="journal article" date="2013" name="Genome Announc.">
        <title>Draft Genome Sequence of Agarivorans albus Strain MKT 106T, an Agarolytic Marine Bacterium.</title>
        <authorList>
            <person name="Yasuike M."/>
            <person name="Nakamura Y."/>
            <person name="Kai W."/>
            <person name="Fujiwara A."/>
            <person name="Fukui Y."/>
            <person name="Satomi M."/>
            <person name="Sano M."/>
        </authorList>
    </citation>
    <scope>NUCLEOTIDE SEQUENCE [LARGE SCALE GENOMIC DNA]</scope>
</reference>
<dbReference type="InterPro" id="IPR004812">
    <property type="entry name" value="Efflux_drug-R_Bcr/CmlA"/>
</dbReference>
<comment type="caution">
    <text evidence="10">The sequence shown here is derived from an EMBL/GenBank/DDBJ whole genome shotgun (WGS) entry which is preliminary data.</text>
</comment>
<dbReference type="GO" id="GO:1990961">
    <property type="term" value="P:xenobiotic detoxification by transmembrane export across the plasma membrane"/>
    <property type="evidence" value="ECO:0007669"/>
    <property type="project" value="InterPro"/>
</dbReference>
<keyword evidence="3 8" id="KW-0813">Transport</keyword>
<gene>
    <name evidence="10" type="ORF">AALB_3457</name>
</gene>
<accession>R9PPS6</accession>
<evidence type="ECO:0000256" key="5">
    <source>
        <dbReference type="ARBA" id="ARBA00022692"/>
    </source>
</evidence>
<feature type="transmembrane region" description="Helical" evidence="8">
    <location>
        <begin position="104"/>
        <end position="125"/>
    </location>
</feature>
<dbReference type="OrthoDB" id="9814303at2"/>
<dbReference type="STRING" id="1331007.AALB_3457"/>
<feature type="transmembrane region" description="Helical" evidence="8">
    <location>
        <begin position="16"/>
        <end position="35"/>
    </location>
</feature>
<evidence type="ECO:0000256" key="2">
    <source>
        <dbReference type="ARBA" id="ARBA00006236"/>
    </source>
</evidence>
<evidence type="ECO:0000256" key="8">
    <source>
        <dbReference type="RuleBase" id="RU365088"/>
    </source>
</evidence>
<keyword evidence="4" id="KW-1003">Cell membrane</keyword>
<sequence length="398" mass="42138">MPTLFLEHAMSKPLPLFMLMVLFSPLAIDIFLPAIPQMAQAFDVPVAWIAQTIPVFLFSFGIGQLLVGPLADRYGRRPLALVGALLYLASSALAAIASSYELLMLARLAQGIAASCLSVAAFAGVRDVFGAERSKNIFSYLNGVICIVPALAPVLGGVLTHWWSWAANFWFMVAFALVVFLALLFGLKETKPQANVFTGRLYSFSRYYSVITVASFRFYSLLVMLGMAMIIGYVSQSAGRLMVDMQLSSADYALWFGCNAAINIVAAFLAPQVIKQIGQTAGLWLGASLMAGAAIALVLGQQVLHPLAFMAPVFVSSIGFCLLIAVGTGSALAPFGDKAGTASALLGFVQMTGSASLVGILGVSGLANTEQLALLMALPFAAMTLAICKSGLRFETSN</sequence>
<dbReference type="SUPFAM" id="SSF103473">
    <property type="entry name" value="MFS general substrate transporter"/>
    <property type="match status" value="1"/>
</dbReference>
<dbReference type="GO" id="GO:0042910">
    <property type="term" value="F:xenobiotic transmembrane transporter activity"/>
    <property type="evidence" value="ECO:0007669"/>
    <property type="project" value="InterPro"/>
</dbReference>
<feature type="transmembrane region" description="Helical" evidence="8">
    <location>
        <begin position="345"/>
        <end position="366"/>
    </location>
</feature>
<feature type="domain" description="Major facilitator superfamily (MFS) profile" evidence="9">
    <location>
        <begin position="13"/>
        <end position="398"/>
    </location>
</feature>
<evidence type="ECO:0000256" key="6">
    <source>
        <dbReference type="ARBA" id="ARBA00022989"/>
    </source>
</evidence>
<dbReference type="InterPro" id="IPR020846">
    <property type="entry name" value="MFS_dom"/>
</dbReference>
<keyword evidence="7 8" id="KW-0472">Membrane</keyword>
<dbReference type="InterPro" id="IPR011701">
    <property type="entry name" value="MFS"/>
</dbReference>
<evidence type="ECO:0000259" key="9">
    <source>
        <dbReference type="PROSITE" id="PS50850"/>
    </source>
</evidence>
<evidence type="ECO:0000256" key="7">
    <source>
        <dbReference type="ARBA" id="ARBA00023136"/>
    </source>
</evidence>
<evidence type="ECO:0000313" key="10">
    <source>
        <dbReference type="EMBL" id="GAD03377.1"/>
    </source>
</evidence>
<dbReference type="Proteomes" id="UP000014461">
    <property type="component" value="Unassembled WGS sequence"/>
</dbReference>
<dbReference type="PANTHER" id="PTHR23502:SF70">
    <property type="entry name" value="BCR_CFLA FAMILY EFFLUX TRANSPORTER"/>
    <property type="match status" value="1"/>
</dbReference>
<comment type="subcellular location">
    <subcellularLocation>
        <location evidence="8">Cell inner membrane</location>
        <topology evidence="8">Multi-pass membrane protein</topology>
    </subcellularLocation>
    <subcellularLocation>
        <location evidence="1">Cell membrane</location>
        <topology evidence="1">Multi-pass membrane protein</topology>
    </subcellularLocation>
</comment>
<evidence type="ECO:0000256" key="3">
    <source>
        <dbReference type="ARBA" id="ARBA00022448"/>
    </source>
</evidence>
<feature type="transmembrane region" description="Helical" evidence="8">
    <location>
        <begin position="252"/>
        <end position="270"/>
    </location>
</feature>
<dbReference type="Gene3D" id="1.20.1720.10">
    <property type="entry name" value="Multidrug resistance protein D"/>
    <property type="match status" value="1"/>
</dbReference>
<dbReference type="InterPro" id="IPR005829">
    <property type="entry name" value="Sugar_transporter_CS"/>
</dbReference>
<feature type="transmembrane region" description="Helical" evidence="8">
    <location>
        <begin position="47"/>
        <end position="67"/>
    </location>
</feature>
<keyword evidence="5 8" id="KW-0812">Transmembrane</keyword>
<feature type="transmembrane region" description="Helical" evidence="8">
    <location>
        <begin position="207"/>
        <end position="232"/>
    </location>
</feature>
<dbReference type="CDD" id="cd17320">
    <property type="entry name" value="MFS_MdfA_MDR_like"/>
    <property type="match status" value="1"/>
</dbReference>
<keyword evidence="8" id="KW-0997">Cell inner membrane</keyword>
<dbReference type="NCBIfam" id="TIGR00710">
    <property type="entry name" value="efflux_Bcr_CflA"/>
    <property type="match status" value="1"/>
</dbReference>
<keyword evidence="6 8" id="KW-1133">Transmembrane helix</keyword>
<dbReference type="GO" id="GO:0005886">
    <property type="term" value="C:plasma membrane"/>
    <property type="evidence" value="ECO:0007669"/>
    <property type="project" value="UniProtKB-SubCell"/>
</dbReference>
<dbReference type="Pfam" id="PF07690">
    <property type="entry name" value="MFS_1"/>
    <property type="match status" value="1"/>
</dbReference>
<proteinExistence type="inferred from homology"/>
<protein>
    <recommendedName>
        <fullName evidence="8">Bcr/CflA family efflux transporter</fullName>
    </recommendedName>
</protein>
<feature type="transmembrane region" description="Helical" evidence="8">
    <location>
        <begin position="137"/>
        <end position="163"/>
    </location>
</feature>
<dbReference type="AlphaFoldDB" id="R9PPS6"/>
<keyword evidence="11" id="KW-1185">Reference proteome</keyword>
<name>R9PPS6_AGAAL</name>
<feature type="transmembrane region" description="Helical" evidence="8">
    <location>
        <begin position="169"/>
        <end position="187"/>
    </location>
</feature>
<organism evidence="10 11">
    <name type="scientific">Agarivorans albus MKT 106</name>
    <dbReference type="NCBI Taxonomy" id="1331007"/>
    <lineage>
        <taxon>Bacteria</taxon>
        <taxon>Pseudomonadati</taxon>
        <taxon>Pseudomonadota</taxon>
        <taxon>Gammaproteobacteria</taxon>
        <taxon>Alteromonadales</taxon>
        <taxon>Alteromonadaceae</taxon>
        <taxon>Agarivorans</taxon>
    </lineage>
</organism>
<dbReference type="PROSITE" id="PS00216">
    <property type="entry name" value="SUGAR_TRANSPORT_1"/>
    <property type="match status" value="1"/>
</dbReference>
<dbReference type="InterPro" id="IPR036259">
    <property type="entry name" value="MFS_trans_sf"/>
</dbReference>
<feature type="transmembrane region" description="Helical" evidence="8">
    <location>
        <begin position="282"/>
        <end position="303"/>
    </location>
</feature>